<reference evidence="21 22" key="1">
    <citation type="submission" date="2021-07" db="EMBL/GenBank/DDBJ databases">
        <authorList>
            <consortium name="Genoscope - CEA"/>
            <person name="William W."/>
        </authorList>
    </citation>
    <scope>NUCLEOTIDE SEQUENCE [LARGE SCALE GENOMIC DNA]</scope>
</reference>
<dbReference type="Proteomes" id="UP000694005">
    <property type="component" value="Chromosome A10"/>
</dbReference>
<evidence type="ECO:0000256" key="17">
    <source>
        <dbReference type="ARBA" id="ARBA00048679"/>
    </source>
</evidence>
<evidence type="ECO:0000256" key="13">
    <source>
        <dbReference type="ARBA" id="ARBA00022989"/>
    </source>
</evidence>
<dbReference type="Gramene" id="A10p17720.2_BraZ1">
    <property type="protein sequence ID" value="A10p17720.2_BraZ1.CDS"/>
    <property type="gene ID" value="A10g17720.2_BraZ1"/>
</dbReference>
<keyword evidence="15" id="KW-0675">Receptor</keyword>
<keyword evidence="9" id="KW-0677">Repeat</keyword>
<evidence type="ECO:0000256" key="1">
    <source>
        <dbReference type="ARBA" id="ARBA00004167"/>
    </source>
</evidence>
<keyword evidence="4" id="KW-0597">Phosphoprotein</keyword>
<dbReference type="InterPro" id="IPR008271">
    <property type="entry name" value="Ser/Thr_kinase_AS"/>
</dbReference>
<keyword evidence="11" id="KW-0418">Kinase</keyword>
<evidence type="ECO:0000313" key="22">
    <source>
        <dbReference type="Proteomes" id="UP000694005"/>
    </source>
</evidence>
<dbReference type="GO" id="GO:0004674">
    <property type="term" value="F:protein serine/threonine kinase activity"/>
    <property type="evidence" value="ECO:0007669"/>
    <property type="project" value="UniProtKB-KW"/>
</dbReference>
<keyword evidence="5" id="KW-0433">Leucine-rich repeat</keyword>
<keyword evidence="13 19" id="KW-1133">Transmembrane helix</keyword>
<gene>
    <name evidence="21" type="ORF">BRAPAZ1V2_A10P17720.2</name>
</gene>
<dbReference type="FunFam" id="1.10.510.10:FF:000146">
    <property type="entry name" value="LRR receptor-like serine/threonine-protein kinase IOS1"/>
    <property type="match status" value="1"/>
</dbReference>
<dbReference type="Gene3D" id="1.10.510.10">
    <property type="entry name" value="Transferase(Phosphotransferase) domain 1"/>
    <property type="match status" value="2"/>
</dbReference>
<feature type="binding site" evidence="18">
    <location>
        <position position="605"/>
    </location>
    <ligand>
        <name>ATP</name>
        <dbReference type="ChEBI" id="CHEBI:30616"/>
    </ligand>
</feature>
<dbReference type="CDD" id="cd14066">
    <property type="entry name" value="STKc_IRAK"/>
    <property type="match status" value="1"/>
</dbReference>
<keyword evidence="8" id="KW-0732">Signal</keyword>
<keyword evidence="7 19" id="KW-0812">Transmembrane</keyword>
<dbReference type="PROSITE" id="PS50011">
    <property type="entry name" value="PROTEIN_KINASE_DOM"/>
    <property type="match status" value="2"/>
</dbReference>
<evidence type="ECO:0000256" key="5">
    <source>
        <dbReference type="ARBA" id="ARBA00022614"/>
    </source>
</evidence>
<keyword evidence="10 18" id="KW-0547">Nucleotide-binding</keyword>
<dbReference type="Pfam" id="PF12819">
    <property type="entry name" value="Malectin_like"/>
    <property type="match status" value="2"/>
</dbReference>
<evidence type="ECO:0000256" key="19">
    <source>
        <dbReference type="SAM" id="Phobius"/>
    </source>
</evidence>
<dbReference type="Pfam" id="PF00560">
    <property type="entry name" value="LRR_1"/>
    <property type="match status" value="1"/>
</dbReference>
<evidence type="ECO:0000256" key="3">
    <source>
        <dbReference type="ARBA" id="ARBA00022527"/>
    </source>
</evidence>
<organism evidence="21 22">
    <name type="scientific">Brassica campestris</name>
    <name type="common">Field mustard</name>
    <dbReference type="NCBI Taxonomy" id="3711"/>
    <lineage>
        <taxon>Eukaryota</taxon>
        <taxon>Viridiplantae</taxon>
        <taxon>Streptophyta</taxon>
        <taxon>Embryophyta</taxon>
        <taxon>Tracheophyta</taxon>
        <taxon>Spermatophyta</taxon>
        <taxon>Magnoliopsida</taxon>
        <taxon>eudicotyledons</taxon>
        <taxon>Gunneridae</taxon>
        <taxon>Pentapetalae</taxon>
        <taxon>rosids</taxon>
        <taxon>malvids</taxon>
        <taxon>Brassicales</taxon>
        <taxon>Brassicaceae</taxon>
        <taxon>Brassiceae</taxon>
        <taxon>Brassica</taxon>
    </lineage>
</organism>
<evidence type="ECO:0000256" key="8">
    <source>
        <dbReference type="ARBA" id="ARBA00022729"/>
    </source>
</evidence>
<dbReference type="GO" id="GO:0016020">
    <property type="term" value="C:membrane"/>
    <property type="evidence" value="ECO:0007669"/>
    <property type="project" value="UniProtKB-SubCell"/>
</dbReference>
<feature type="transmembrane region" description="Helical" evidence="19">
    <location>
        <begin position="1472"/>
        <end position="1496"/>
    </location>
</feature>
<dbReference type="InterPro" id="IPR001245">
    <property type="entry name" value="Ser-Thr/Tyr_kinase_cat_dom"/>
</dbReference>
<dbReference type="Pfam" id="PF00069">
    <property type="entry name" value="Pkinase"/>
    <property type="match status" value="1"/>
</dbReference>
<feature type="domain" description="Protein kinase" evidence="20">
    <location>
        <begin position="577"/>
        <end position="852"/>
    </location>
</feature>
<evidence type="ECO:0000256" key="11">
    <source>
        <dbReference type="ARBA" id="ARBA00022777"/>
    </source>
</evidence>
<dbReference type="FunFam" id="3.30.200.20:FF:000394">
    <property type="entry name" value="Leucine-rich repeat receptor-like protein kinase"/>
    <property type="match status" value="2"/>
</dbReference>
<comment type="catalytic activity">
    <reaction evidence="16">
        <text>L-threonyl-[protein] + ATP = O-phospho-L-threonyl-[protein] + ADP + H(+)</text>
        <dbReference type="Rhea" id="RHEA:46608"/>
        <dbReference type="Rhea" id="RHEA-COMP:11060"/>
        <dbReference type="Rhea" id="RHEA-COMP:11605"/>
        <dbReference type="ChEBI" id="CHEBI:15378"/>
        <dbReference type="ChEBI" id="CHEBI:30013"/>
        <dbReference type="ChEBI" id="CHEBI:30616"/>
        <dbReference type="ChEBI" id="CHEBI:61977"/>
        <dbReference type="ChEBI" id="CHEBI:456216"/>
        <dbReference type="EC" id="2.7.11.1"/>
    </reaction>
</comment>
<dbReference type="PANTHER" id="PTHR45631:SF22">
    <property type="entry name" value="LRR RECEPTOR-LIKE SERINE_THREONINE-PROTEIN KINASE PAM74-RELATED"/>
    <property type="match status" value="1"/>
</dbReference>
<dbReference type="PANTHER" id="PTHR45631">
    <property type="entry name" value="OS07G0107800 PROTEIN-RELATED"/>
    <property type="match status" value="1"/>
</dbReference>
<feature type="transmembrane region" description="Helical" evidence="19">
    <location>
        <begin position="512"/>
        <end position="536"/>
    </location>
</feature>
<protein>
    <recommendedName>
        <fullName evidence="2">non-specific serine/threonine protein kinase</fullName>
        <ecNumber evidence="2">2.7.11.1</ecNumber>
    </recommendedName>
</protein>
<evidence type="ECO:0000256" key="12">
    <source>
        <dbReference type="ARBA" id="ARBA00022840"/>
    </source>
</evidence>
<dbReference type="Gene3D" id="3.30.200.20">
    <property type="entry name" value="Phosphorylase Kinase, domain 1"/>
    <property type="match status" value="2"/>
</dbReference>
<dbReference type="SUPFAM" id="SSF56112">
    <property type="entry name" value="Protein kinase-like (PK-like)"/>
    <property type="match status" value="2"/>
</dbReference>
<dbReference type="SUPFAM" id="SSF52047">
    <property type="entry name" value="RNI-like"/>
    <property type="match status" value="1"/>
</dbReference>
<dbReference type="InterPro" id="IPR011009">
    <property type="entry name" value="Kinase-like_dom_sf"/>
</dbReference>
<dbReference type="SMART" id="SM00220">
    <property type="entry name" value="S_TKc"/>
    <property type="match status" value="2"/>
</dbReference>
<dbReference type="InterPro" id="IPR000719">
    <property type="entry name" value="Prot_kinase_dom"/>
</dbReference>
<feature type="domain" description="Protein kinase" evidence="20">
    <location>
        <begin position="1547"/>
        <end position="1838"/>
    </location>
</feature>
<dbReference type="PROSITE" id="PS00107">
    <property type="entry name" value="PROTEIN_KINASE_ATP"/>
    <property type="match status" value="2"/>
</dbReference>
<dbReference type="InterPro" id="IPR001611">
    <property type="entry name" value="Leu-rich_rpt"/>
</dbReference>
<dbReference type="FunFam" id="3.80.10.10:FF:000270">
    <property type="entry name" value="Putative LRR receptor-like serine/threonine-protein kinase"/>
    <property type="match status" value="1"/>
</dbReference>
<accession>A0A8D9MG57</accession>
<evidence type="ECO:0000256" key="2">
    <source>
        <dbReference type="ARBA" id="ARBA00012513"/>
    </source>
</evidence>
<sequence length="1838" mass="204399">MNSNQGLEQRDEVCILTQTINNNQYAVSCLLSGFISLDCGLPVTEPSPYNELSTGLQFSSDAKFIQSGKIGKIQANLESQYLKPYTRLRYFPEGIRNCYNLPVENNRKYLIRARFVYGNYDDLNTYPQFDLHLGPNPWATIDLQEFVNGTVNEIIHTQTSNSLQICLVKTGKTTPMISALELRPLGNNSYNTESGSLNLFIRMYANKTDGLLRYPDDAYDRSWFNFLSTSWSQIFTTLEVSNDNNYAPPKKALATAAIPSNLSAPLTVSWTPEKHGDQYYLYSHFAEIQDLHANDTREFDVLWNGAVTIEAFVPSKLLIDTFMNKSPETCDGGKCSYQLIKTSKSTLPPLLNALEIYTVIQFPQSETDENDVVAIKDIETAYGLSRIKWQGDPCVPQMYAWDGLNCSYTAISTPPRITSLNLSSSGLTGTIAAGIQNLTLLQKLDLSNNKLTGAVPEFLVQMTSLVIINLRGNDLTGHVPQALQRNGLELLVEGNPRLCLSGSCTKDSKKKFPLIIVASVASVAIIVIVLVLVFVLKKKKPSSVEAAQLPPITPNIKPSIETKKRRFTYSEVMKMTNNFQTVVGEGGFGVVCHGTLNDSEQVAVKLLSQSSSQGYKHFKAEVDLLLRVHYTNLVNLVGYCDEGDHLALIYEFMPNGDLKQHLSGKRGGSIFKWGSRLQIALEAALGLEYLHVGCTPPIVHRDIKTTNILLDQQLKAKIADFGLSRSFPVGGETHVSTVVAGTPGYLDPEYYHTSRLGEKSDVYSFGIVLLEMITNQPVIDQSRERSHIAQWVGFELNRGDITRIIDPNLHRDYGSRSVWKALELAMSCVNPSSVNRPNMSQVANELKEKVFVVKTKNSSRRKLSTPSHTSVVSSGGLPCSYPFTIQSPFQLETVSNKRACDFANRRKFLVKLRGTREVNVFIYEELAKSAFGFLVTKTKNVMLGRCCQPLPCSLGEAEKVFIFRNMESYLGLLVLITPLAIIHIVQAQDQQAGFISLDCGLPPTEQSPYIDTNTRLNFSSDTTFIQSGKCGRIQANLTSRFLKPYRTLRYFPDGIKNCYNLNVDKGRKYLIRASFEYGNYDGRDIKPVFDLYLGPNLWMTIDFEPRVNGTRQEILHIPTSNSLQICLVKTGETTPLISALELRPMGNDSYIANPGSLRGLFWTYFSKSTSQLRWYSGDICDRIWVSYFQMDWTQISTTLDVVTPNRYAPPQDALQSAATPTNASSPLAFAWSSANPEAQYYVYAHFAELQDLQANETREFSVLLNGQHLYGPLTPSKLELITVVNQSPRSCGGGTCILQLIRTSKSTHPPLINAYEVYTAIQFPQSETDENDVSAIKSIVTSYELNRINWQGDPCVPQQLRWDAINCTSTVSTPPRITTLNLSSNGLTGTIAAAIQNLTHLEKLDFSNNSLTGGVPDFLGNMKLLSFINLSGNNLSGSLPQALQRKGLEVVVQGNPRLCLSDPCRKIPNKKALVPIVASISSAVIVIAILVLYFVLRKKRMTVVFFLYTGIQLPPRMSIDTLADSREPSFDQKSRRFTYSEVIQMTNNFQKVLGKGGFGVVYYGTVNGSEQVAVKVLSQFSTQGYKEFKAEVLLLIRVHHTNLVRLVGYCYEGDHFALIYEFLPNGNLKEHLAGKGGKPIINWGIRLQIALDAALGLEYLHIGCIPPMVHRDVKTTNILLDENFKAKLADFGLSKSFQVGEESHVSTVIAGTHGYLDPEAFSFFFPFSSSISISLCCCDFDFDISDEIGRIPTLLRRLFLNLSCNSFAGAIPSRFSSLVNLGTLDISHNKLVGNLNVLADLQNLVSLNISFNEFSGELPNVLADLQNRTEDSLSPPTQ</sequence>
<dbReference type="InterPro" id="IPR017441">
    <property type="entry name" value="Protein_kinase_ATP_BS"/>
</dbReference>
<dbReference type="Pfam" id="PF07714">
    <property type="entry name" value="PK_Tyr_Ser-Thr"/>
    <property type="match status" value="1"/>
</dbReference>
<dbReference type="EC" id="2.7.11.1" evidence="2"/>
<dbReference type="SUPFAM" id="SSF52058">
    <property type="entry name" value="L domain-like"/>
    <property type="match status" value="1"/>
</dbReference>
<evidence type="ECO:0000256" key="7">
    <source>
        <dbReference type="ARBA" id="ARBA00022692"/>
    </source>
</evidence>
<evidence type="ECO:0000259" key="20">
    <source>
        <dbReference type="PROSITE" id="PS50011"/>
    </source>
</evidence>
<evidence type="ECO:0000256" key="10">
    <source>
        <dbReference type="ARBA" id="ARBA00022741"/>
    </source>
</evidence>
<dbReference type="Pfam" id="PF13855">
    <property type="entry name" value="LRR_8"/>
    <property type="match status" value="2"/>
</dbReference>
<proteinExistence type="predicted"/>
<evidence type="ECO:0000256" key="16">
    <source>
        <dbReference type="ARBA" id="ARBA00047899"/>
    </source>
</evidence>
<dbReference type="InterPro" id="IPR032675">
    <property type="entry name" value="LRR_dom_sf"/>
</dbReference>
<dbReference type="InterPro" id="IPR003591">
    <property type="entry name" value="Leu-rich_rpt_typical-subtyp"/>
</dbReference>
<dbReference type="SMART" id="SM00369">
    <property type="entry name" value="LRR_TYP"/>
    <property type="match status" value="5"/>
</dbReference>
<evidence type="ECO:0000256" key="4">
    <source>
        <dbReference type="ARBA" id="ARBA00022553"/>
    </source>
</evidence>
<keyword evidence="6" id="KW-0808">Transferase</keyword>
<evidence type="ECO:0000256" key="14">
    <source>
        <dbReference type="ARBA" id="ARBA00023136"/>
    </source>
</evidence>
<comment type="catalytic activity">
    <reaction evidence="17">
        <text>L-seryl-[protein] + ATP = O-phospho-L-seryl-[protein] + ADP + H(+)</text>
        <dbReference type="Rhea" id="RHEA:17989"/>
        <dbReference type="Rhea" id="RHEA-COMP:9863"/>
        <dbReference type="Rhea" id="RHEA-COMP:11604"/>
        <dbReference type="ChEBI" id="CHEBI:15378"/>
        <dbReference type="ChEBI" id="CHEBI:29999"/>
        <dbReference type="ChEBI" id="CHEBI:30616"/>
        <dbReference type="ChEBI" id="CHEBI:83421"/>
        <dbReference type="ChEBI" id="CHEBI:456216"/>
        <dbReference type="EC" id="2.7.11.1"/>
    </reaction>
</comment>
<feature type="binding site" evidence="18">
    <location>
        <position position="1575"/>
    </location>
    <ligand>
        <name>ATP</name>
        <dbReference type="ChEBI" id="CHEBI:30616"/>
    </ligand>
</feature>
<keyword evidence="14 19" id="KW-0472">Membrane</keyword>
<evidence type="ECO:0000256" key="6">
    <source>
        <dbReference type="ARBA" id="ARBA00022679"/>
    </source>
</evidence>
<dbReference type="PROSITE" id="PS00108">
    <property type="entry name" value="PROTEIN_KINASE_ST"/>
    <property type="match status" value="2"/>
</dbReference>
<dbReference type="InterPro" id="IPR024788">
    <property type="entry name" value="Malectin-like_Carb-bd_dom"/>
</dbReference>
<keyword evidence="3" id="KW-0723">Serine/threonine-protein kinase</keyword>
<evidence type="ECO:0000256" key="9">
    <source>
        <dbReference type="ARBA" id="ARBA00022737"/>
    </source>
</evidence>
<evidence type="ECO:0000256" key="18">
    <source>
        <dbReference type="PROSITE-ProRule" id="PRU10141"/>
    </source>
</evidence>
<evidence type="ECO:0000256" key="15">
    <source>
        <dbReference type="ARBA" id="ARBA00023170"/>
    </source>
</evidence>
<feature type="transmembrane region" description="Helical" evidence="19">
    <location>
        <begin position="969"/>
        <end position="987"/>
    </location>
</feature>
<name>A0A8D9MG57_BRACM</name>
<comment type="subcellular location">
    <subcellularLocation>
        <location evidence="1">Membrane</location>
        <topology evidence="1">Single-pass membrane protein</topology>
    </subcellularLocation>
</comment>
<dbReference type="EMBL" id="LS974626">
    <property type="protein sequence ID" value="CAG7910526.1"/>
    <property type="molecule type" value="Genomic_DNA"/>
</dbReference>
<dbReference type="Gene3D" id="3.80.10.10">
    <property type="entry name" value="Ribonuclease Inhibitor"/>
    <property type="match status" value="3"/>
</dbReference>
<dbReference type="GO" id="GO:0005524">
    <property type="term" value="F:ATP binding"/>
    <property type="evidence" value="ECO:0007669"/>
    <property type="project" value="UniProtKB-UniRule"/>
</dbReference>
<dbReference type="FunFam" id="3.80.10.10:FF:000129">
    <property type="entry name" value="Leucine-rich repeat receptor-like kinase"/>
    <property type="match status" value="2"/>
</dbReference>
<evidence type="ECO:0000313" key="21">
    <source>
        <dbReference type="EMBL" id="CAG7910526.1"/>
    </source>
</evidence>
<keyword evidence="12 18" id="KW-0067">ATP-binding</keyword>